<evidence type="ECO:0000313" key="2">
    <source>
        <dbReference type="Proteomes" id="UP000310108"/>
    </source>
</evidence>
<sequence length="91" mass="9603">MQHIPVECPPLPWVFQPYRILLATLFGAALPFSTFLESARCPGPSTLGPAPSASRAGPSATRPFLAVIFSFVYSLSSFGMPSVHASGAPEP</sequence>
<dbReference type="AlphaFoldDB" id="A0A4U6XRP8"/>
<keyword evidence="2" id="KW-1185">Reference proteome</keyword>
<proteinExistence type="predicted"/>
<organism evidence="1 2">
    <name type="scientific">Colletotrichum tanaceti</name>
    <dbReference type="NCBI Taxonomy" id="1306861"/>
    <lineage>
        <taxon>Eukaryota</taxon>
        <taxon>Fungi</taxon>
        <taxon>Dikarya</taxon>
        <taxon>Ascomycota</taxon>
        <taxon>Pezizomycotina</taxon>
        <taxon>Sordariomycetes</taxon>
        <taxon>Hypocreomycetidae</taxon>
        <taxon>Glomerellales</taxon>
        <taxon>Glomerellaceae</taxon>
        <taxon>Colletotrichum</taxon>
        <taxon>Colletotrichum destructivum species complex</taxon>
    </lineage>
</organism>
<gene>
    <name evidence="1" type="ORF">CTA1_5244</name>
</gene>
<dbReference type="Proteomes" id="UP000310108">
    <property type="component" value="Unassembled WGS sequence"/>
</dbReference>
<protein>
    <submittedName>
        <fullName evidence="1">Uncharacterized protein</fullName>
    </submittedName>
</protein>
<name>A0A4U6XRP8_9PEZI</name>
<comment type="caution">
    <text evidence="1">The sequence shown here is derived from an EMBL/GenBank/DDBJ whole genome shotgun (WGS) entry which is preliminary data.</text>
</comment>
<reference evidence="1 2" key="1">
    <citation type="journal article" date="2019" name="PLoS ONE">
        <title>Comparative genome analysis indicates high evolutionary potential of pathogenicity genes in Colletotrichum tanaceti.</title>
        <authorList>
            <person name="Lelwala R.V."/>
            <person name="Korhonen P.K."/>
            <person name="Young N.D."/>
            <person name="Scott J.B."/>
            <person name="Ades P.A."/>
            <person name="Gasser R.B."/>
            <person name="Taylor P.W.J."/>
        </authorList>
    </citation>
    <scope>NUCLEOTIDE SEQUENCE [LARGE SCALE GENOMIC DNA]</scope>
    <source>
        <strain evidence="1">BRIP57314</strain>
    </source>
</reference>
<dbReference type="EMBL" id="PJEX01000026">
    <property type="protein sequence ID" value="TKW58389.1"/>
    <property type="molecule type" value="Genomic_DNA"/>
</dbReference>
<accession>A0A4U6XRP8</accession>
<evidence type="ECO:0000313" key="1">
    <source>
        <dbReference type="EMBL" id="TKW58389.1"/>
    </source>
</evidence>